<dbReference type="GO" id="GO:0022857">
    <property type="term" value="F:transmembrane transporter activity"/>
    <property type="evidence" value="ECO:0007669"/>
    <property type="project" value="InterPro"/>
</dbReference>
<keyword evidence="10" id="KW-1185">Reference proteome</keyword>
<evidence type="ECO:0000256" key="6">
    <source>
        <dbReference type="ARBA" id="ARBA00023251"/>
    </source>
</evidence>
<dbReference type="PROSITE" id="PS50850">
    <property type="entry name" value="MFS"/>
    <property type="match status" value="1"/>
</dbReference>
<dbReference type="RefSeq" id="WP_141315146.1">
    <property type="nucleotide sequence ID" value="NZ_BJND01000088.1"/>
</dbReference>
<feature type="transmembrane region" description="Helical" evidence="7">
    <location>
        <begin position="376"/>
        <end position="401"/>
    </location>
</feature>
<feature type="transmembrane region" description="Helical" evidence="7">
    <location>
        <begin position="422"/>
        <end position="441"/>
    </location>
</feature>
<feature type="transmembrane region" description="Helical" evidence="7">
    <location>
        <begin position="93"/>
        <end position="110"/>
    </location>
</feature>
<protein>
    <submittedName>
        <fullName evidence="9">MFS transporter</fullName>
    </submittedName>
</protein>
<accession>A0A4Y3VW42</accession>
<feature type="transmembrane region" description="Helical" evidence="7">
    <location>
        <begin position="213"/>
        <end position="233"/>
    </location>
</feature>
<name>A0A4Y3VW42_9ACTN</name>
<comment type="caution">
    <text evidence="9">The sequence shown here is derived from an EMBL/GenBank/DDBJ whole genome shotgun (WGS) entry which is preliminary data.</text>
</comment>
<dbReference type="AlphaFoldDB" id="A0A4Y3VW42"/>
<feature type="transmembrane region" description="Helical" evidence="7">
    <location>
        <begin position="497"/>
        <end position="517"/>
    </location>
</feature>
<feature type="transmembrane region" description="Helical" evidence="7">
    <location>
        <begin position="28"/>
        <end position="51"/>
    </location>
</feature>
<dbReference type="PANTHER" id="PTHR42718:SF9">
    <property type="entry name" value="MAJOR FACILITATOR SUPERFAMILY MULTIDRUG TRANSPORTER MFSC"/>
    <property type="match status" value="1"/>
</dbReference>
<dbReference type="Pfam" id="PF07690">
    <property type="entry name" value="MFS_1"/>
    <property type="match status" value="1"/>
</dbReference>
<dbReference type="PANTHER" id="PTHR42718">
    <property type="entry name" value="MAJOR FACILITATOR SUPERFAMILY MULTIDRUG TRANSPORTER MFSC"/>
    <property type="match status" value="1"/>
</dbReference>
<sequence length="532" mass="53563">MVSTPAYDPPAASSDAAPAAPARHTGTIITGCLAVCLAQIGLVLPAAINGVMQRTLQASGAELTWISDAFLVPAAVLALTFGVVGDLYGRKKLVVGAALLAAVGYLVSATSDTPAQLITGQAISGIGAAALFPASLSMIIAVTTTPAARAKGLASWTTALSLGAFIAPLLSGGLAEHTAFQWAFGVTGVLAVITAVTAWLLATESSAPEGRSLDWPGQITIAVAMLALLYGIIQGPSDGWGSAPIVLSFVAFAVFIAAFVWVENRSAAPMLRLELFRIPAFAASAAMAVIGMLGFLGGAYDLSIRLGVIQHQSPFQAAVPVLIIQACTPFIWPLLVRLLHRVGPGPMLVAGFLSMAAGQLWLRAVPIHETGIVPMLGALILNGVGFGLVVAAITAAAVNVVPPGLTGMASATTSLVRDLGQTLGPAVVGAVALGMAANQLTGSLANAGLTPKEHGMASAVLHEGGPLALHTADLGPLSAKLAPYTTDALAHGFNNGLILTAAACVVAAVIAAVFVGFRPSETRPAEAEGSAA</sequence>
<gene>
    <name evidence="9" type="ORF">SSP24_76360</name>
</gene>
<evidence type="ECO:0000313" key="10">
    <source>
        <dbReference type="Proteomes" id="UP000317881"/>
    </source>
</evidence>
<dbReference type="GO" id="GO:0005886">
    <property type="term" value="C:plasma membrane"/>
    <property type="evidence" value="ECO:0007669"/>
    <property type="project" value="UniProtKB-SubCell"/>
</dbReference>
<keyword evidence="3 7" id="KW-0812">Transmembrane</keyword>
<organism evidence="9 10">
    <name type="scientific">Streptomyces spinoverrucosus</name>
    <dbReference type="NCBI Taxonomy" id="284043"/>
    <lineage>
        <taxon>Bacteria</taxon>
        <taxon>Bacillati</taxon>
        <taxon>Actinomycetota</taxon>
        <taxon>Actinomycetes</taxon>
        <taxon>Kitasatosporales</taxon>
        <taxon>Streptomycetaceae</taxon>
        <taxon>Streptomyces</taxon>
    </lineage>
</organism>
<feature type="transmembrane region" description="Helical" evidence="7">
    <location>
        <begin position="122"/>
        <end position="141"/>
    </location>
</feature>
<dbReference type="SUPFAM" id="SSF103473">
    <property type="entry name" value="MFS general substrate transporter"/>
    <property type="match status" value="1"/>
</dbReference>
<keyword evidence="2" id="KW-0813">Transport</keyword>
<reference evidence="9 10" key="1">
    <citation type="submission" date="2019-06" db="EMBL/GenBank/DDBJ databases">
        <title>Whole genome shotgun sequence of Streptomyces spinoverrucosus NBRC 14228.</title>
        <authorList>
            <person name="Hosoyama A."/>
            <person name="Uohara A."/>
            <person name="Ohji S."/>
            <person name="Ichikawa N."/>
        </authorList>
    </citation>
    <scope>NUCLEOTIDE SEQUENCE [LARGE SCALE GENOMIC DNA]</scope>
    <source>
        <strain evidence="9 10">NBRC 14228</strain>
    </source>
</reference>
<evidence type="ECO:0000256" key="5">
    <source>
        <dbReference type="ARBA" id="ARBA00023136"/>
    </source>
</evidence>
<feature type="transmembrane region" description="Helical" evidence="7">
    <location>
        <begin position="317"/>
        <end position="335"/>
    </location>
</feature>
<dbReference type="OrthoDB" id="9781469at2"/>
<keyword evidence="6" id="KW-0046">Antibiotic resistance</keyword>
<evidence type="ECO:0000256" key="1">
    <source>
        <dbReference type="ARBA" id="ARBA00004651"/>
    </source>
</evidence>
<feature type="transmembrane region" description="Helical" evidence="7">
    <location>
        <begin position="63"/>
        <end position="84"/>
    </location>
</feature>
<dbReference type="InterPro" id="IPR020846">
    <property type="entry name" value="MFS_dom"/>
</dbReference>
<dbReference type="Proteomes" id="UP000317881">
    <property type="component" value="Unassembled WGS sequence"/>
</dbReference>
<feature type="transmembrane region" description="Helical" evidence="7">
    <location>
        <begin position="245"/>
        <end position="263"/>
    </location>
</feature>
<evidence type="ECO:0000256" key="2">
    <source>
        <dbReference type="ARBA" id="ARBA00022448"/>
    </source>
</evidence>
<feature type="transmembrane region" description="Helical" evidence="7">
    <location>
        <begin position="347"/>
        <end position="364"/>
    </location>
</feature>
<keyword evidence="5 7" id="KW-0472">Membrane</keyword>
<evidence type="ECO:0000256" key="3">
    <source>
        <dbReference type="ARBA" id="ARBA00022692"/>
    </source>
</evidence>
<feature type="transmembrane region" description="Helical" evidence="7">
    <location>
        <begin position="275"/>
        <end position="297"/>
    </location>
</feature>
<feature type="transmembrane region" description="Helical" evidence="7">
    <location>
        <begin position="180"/>
        <end position="201"/>
    </location>
</feature>
<feature type="transmembrane region" description="Helical" evidence="7">
    <location>
        <begin position="153"/>
        <end position="174"/>
    </location>
</feature>
<evidence type="ECO:0000256" key="7">
    <source>
        <dbReference type="SAM" id="Phobius"/>
    </source>
</evidence>
<dbReference type="Gene3D" id="1.20.1250.20">
    <property type="entry name" value="MFS general substrate transporter like domains"/>
    <property type="match status" value="2"/>
</dbReference>
<dbReference type="GO" id="GO:0046677">
    <property type="term" value="P:response to antibiotic"/>
    <property type="evidence" value="ECO:0007669"/>
    <property type="project" value="UniProtKB-KW"/>
</dbReference>
<evidence type="ECO:0000313" key="9">
    <source>
        <dbReference type="EMBL" id="GEC09981.1"/>
    </source>
</evidence>
<comment type="subcellular location">
    <subcellularLocation>
        <location evidence="1">Cell membrane</location>
        <topology evidence="1">Multi-pass membrane protein</topology>
    </subcellularLocation>
</comment>
<feature type="domain" description="Major facilitator superfamily (MFS) profile" evidence="8">
    <location>
        <begin position="27"/>
        <end position="523"/>
    </location>
</feature>
<dbReference type="InterPro" id="IPR011701">
    <property type="entry name" value="MFS"/>
</dbReference>
<evidence type="ECO:0000259" key="8">
    <source>
        <dbReference type="PROSITE" id="PS50850"/>
    </source>
</evidence>
<dbReference type="EMBL" id="BJND01000088">
    <property type="protein sequence ID" value="GEC09981.1"/>
    <property type="molecule type" value="Genomic_DNA"/>
</dbReference>
<keyword evidence="4 7" id="KW-1133">Transmembrane helix</keyword>
<evidence type="ECO:0000256" key="4">
    <source>
        <dbReference type="ARBA" id="ARBA00022989"/>
    </source>
</evidence>
<dbReference type="InterPro" id="IPR036259">
    <property type="entry name" value="MFS_trans_sf"/>
</dbReference>
<proteinExistence type="predicted"/>